<dbReference type="EMBL" id="LASW01000019">
    <property type="protein sequence ID" value="KKC00079.1"/>
    <property type="molecule type" value="Genomic_DNA"/>
</dbReference>
<dbReference type="PANTHER" id="PTHR30055:SF219">
    <property type="entry name" value="TRANSCRIPTIONAL REGULATORY PROTEIN"/>
    <property type="match status" value="1"/>
</dbReference>
<organism evidence="4 7">
    <name type="scientific">Mycolicibacter arupensis</name>
    <dbReference type="NCBI Taxonomy" id="342002"/>
    <lineage>
        <taxon>Bacteria</taxon>
        <taxon>Bacillati</taxon>
        <taxon>Actinomycetota</taxon>
        <taxon>Actinomycetes</taxon>
        <taxon>Mycobacteriales</taxon>
        <taxon>Mycobacteriaceae</taxon>
        <taxon>Mycolicibacter</taxon>
    </lineage>
</organism>
<reference evidence="5 8" key="3">
    <citation type="submission" date="2016-12" db="EMBL/GenBank/DDBJ databases">
        <title>The new phylogeny of genus Mycobacterium.</title>
        <authorList>
            <person name="Tortoli E."/>
            <person name="Trovato A."/>
            <person name="Cirillo D.M."/>
        </authorList>
    </citation>
    <scope>NUCLEOTIDE SEQUENCE [LARGE SCALE GENOMIC DNA]</scope>
    <source>
        <strain evidence="5 8">DSM 44942</strain>
    </source>
</reference>
<dbReference type="PANTHER" id="PTHR30055">
    <property type="entry name" value="HTH-TYPE TRANSCRIPTIONAL REGULATOR RUTR"/>
    <property type="match status" value="1"/>
</dbReference>
<dbReference type="PRINTS" id="PR00455">
    <property type="entry name" value="HTHTETR"/>
</dbReference>
<name>A0A0F5MZ40_9MYCO</name>
<evidence type="ECO:0000256" key="2">
    <source>
        <dbReference type="PROSITE-ProRule" id="PRU00335"/>
    </source>
</evidence>
<dbReference type="Gene3D" id="1.10.357.10">
    <property type="entry name" value="Tetracycline Repressor, domain 2"/>
    <property type="match status" value="1"/>
</dbReference>
<dbReference type="InterPro" id="IPR001647">
    <property type="entry name" value="HTH_TetR"/>
</dbReference>
<dbReference type="PATRIC" id="fig|342002.3.peg.2127"/>
<keyword evidence="8" id="KW-1185">Reference proteome</keyword>
<reference evidence="7" key="1">
    <citation type="submission" date="2015-04" db="EMBL/GenBank/DDBJ databases">
        <title>Genome sequence of Mycobacterium arupense GUC1.</title>
        <authorList>
            <person name="Greninger A.L."/>
            <person name="Cunningham G."/>
            <person name="Chiu C.Y."/>
            <person name="Miller S."/>
        </authorList>
    </citation>
    <scope>NUCLEOTIDE SEQUENCE [LARGE SCALE GENOMIC DNA]</scope>
    <source>
        <strain evidence="7">GUC1</strain>
    </source>
</reference>
<evidence type="ECO:0000256" key="1">
    <source>
        <dbReference type="ARBA" id="ARBA00023125"/>
    </source>
</evidence>
<evidence type="ECO:0000313" key="8">
    <source>
        <dbReference type="Proteomes" id="UP000192327"/>
    </source>
</evidence>
<feature type="DNA-binding region" description="H-T-H motif" evidence="2">
    <location>
        <begin position="24"/>
        <end position="43"/>
    </location>
</feature>
<dbReference type="PROSITE" id="PS50977">
    <property type="entry name" value="HTH_TETR_2"/>
    <property type="match status" value="1"/>
</dbReference>
<evidence type="ECO:0000259" key="3">
    <source>
        <dbReference type="PROSITE" id="PS50977"/>
    </source>
</evidence>
<accession>A0A0F5MZ40</accession>
<reference evidence="4" key="2">
    <citation type="submission" date="2015-04" db="EMBL/GenBank/DDBJ databases">
        <title>Genome sequence of Mycobacterium arupense strain GUC1.</title>
        <authorList>
            <person name="Greninger A.L."/>
            <person name="Cunningham G."/>
            <person name="Chiu C.Y."/>
            <person name="Miller S."/>
        </authorList>
    </citation>
    <scope>NUCLEOTIDE SEQUENCE</scope>
    <source>
        <strain evidence="4">GUC1</strain>
    </source>
</reference>
<dbReference type="InterPro" id="IPR009057">
    <property type="entry name" value="Homeodomain-like_sf"/>
</dbReference>
<dbReference type="Proteomes" id="UP000321797">
    <property type="component" value="Unassembled WGS sequence"/>
</dbReference>
<evidence type="ECO:0000313" key="5">
    <source>
        <dbReference type="EMBL" id="OQZ95706.1"/>
    </source>
</evidence>
<dbReference type="RefSeq" id="WP_046188837.1">
    <property type="nucleotide sequence ID" value="NZ_JACKUJ010000022.1"/>
</dbReference>
<dbReference type="InterPro" id="IPR050109">
    <property type="entry name" value="HTH-type_TetR-like_transc_reg"/>
</dbReference>
<dbReference type="EMBL" id="SSGD01000136">
    <property type="protein sequence ID" value="TXI51902.1"/>
    <property type="molecule type" value="Genomic_DNA"/>
</dbReference>
<feature type="domain" description="HTH tetR-type" evidence="3">
    <location>
        <begin position="1"/>
        <end position="61"/>
    </location>
</feature>
<evidence type="ECO:0000313" key="9">
    <source>
        <dbReference type="Proteomes" id="UP000321797"/>
    </source>
</evidence>
<dbReference type="Proteomes" id="UP000034416">
    <property type="component" value="Unassembled WGS sequence"/>
</dbReference>
<protein>
    <submittedName>
        <fullName evidence="4">TetR family transcriptional regulator</fullName>
    </submittedName>
</protein>
<dbReference type="AlphaFoldDB" id="A0A0F5MZ40"/>
<dbReference type="SUPFAM" id="SSF46689">
    <property type="entry name" value="Homeodomain-like"/>
    <property type="match status" value="1"/>
</dbReference>
<gene>
    <name evidence="5" type="ORF">BST15_13900</name>
    <name evidence="6" type="ORF">E6Q54_19495</name>
    <name evidence="4" type="ORF">WR43_06855</name>
</gene>
<evidence type="ECO:0000313" key="7">
    <source>
        <dbReference type="Proteomes" id="UP000034416"/>
    </source>
</evidence>
<proteinExistence type="predicted"/>
<dbReference type="Proteomes" id="UP000192327">
    <property type="component" value="Unassembled WGS sequence"/>
</dbReference>
<dbReference type="GO" id="GO:0003700">
    <property type="term" value="F:DNA-binding transcription factor activity"/>
    <property type="evidence" value="ECO:0007669"/>
    <property type="project" value="TreeGrafter"/>
</dbReference>
<evidence type="ECO:0000313" key="6">
    <source>
        <dbReference type="EMBL" id="TXI51902.1"/>
    </source>
</evidence>
<comment type="caution">
    <text evidence="4">The sequence shown here is derived from an EMBL/GenBank/DDBJ whole genome shotgun (WGS) entry which is preliminary data.</text>
</comment>
<dbReference type="Pfam" id="PF00440">
    <property type="entry name" value="TetR_N"/>
    <property type="match status" value="1"/>
</dbReference>
<reference evidence="6 9" key="4">
    <citation type="submission" date="2018-09" db="EMBL/GenBank/DDBJ databases">
        <title>Metagenome Assembled Genomes from an Advanced Water Purification Facility.</title>
        <authorList>
            <person name="Stamps B.W."/>
            <person name="Spear J.R."/>
        </authorList>
    </citation>
    <scope>NUCLEOTIDE SEQUENCE [LARGE SCALE GENOMIC DNA]</scope>
    <source>
        <strain evidence="6">Bin_29_2</strain>
    </source>
</reference>
<sequence length="178" mass="19054">MGNREDLLEGAKRCLVERGWANTTVRDIAAAAGVSHAAIGYHFGSRERLLVQALLEELDELDARMSADGQPASAVDRWQAVLESFTTDKALWTSHLEAIVQAQRNDELRARLAEGQHRARSEMGGSVALAVVLGMMIQSLIDPDSAPTATEAVAELRALGGDGGRAAVAEHVTRNTQA</sequence>
<dbReference type="OrthoDB" id="5243387at2"/>
<dbReference type="EMBL" id="MVHH01000029">
    <property type="protein sequence ID" value="OQZ95706.1"/>
    <property type="molecule type" value="Genomic_DNA"/>
</dbReference>
<keyword evidence="1 2" id="KW-0238">DNA-binding</keyword>
<dbReference type="GO" id="GO:0000976">
    <property type="term" value="F:transcription cis-regulatory region binding"/>
    <property type="evidence" value="ECO:0007669"/>
    <property type="project" value="TreeGrafter"/>
</dbReference>
<evidence type="ECO:0000313" key="4">
    <source>
        <dbReference type="EMBL" id="KKC00079.1"/>
    </source>
</evidence>